<keyword evidence="1" id="KW-1133">Transmembrane helix</keyword>
<protein>
    <submittedName>
        <fullName evidence="3">FecR domain-containing protein</fullName>
    </submittedName>
</protein>
<sequence>MGHTDINIKELIKKQLLEQLTVEEEKLLEREKIRYTEDEYELMVIEVLRGLGGQLPKGILQDWQPDVDAIIEKAKALKAEKEKVVKVQQEEKIYWAVAVAALLFFGLATLIYFALRQEVTYVLPAGNNSLHFANDGDIPSEESSCMLLVGKSTWIKVYPDHVGRIKQVGDLLISRTKEGVLKIERREGNHEASTIANLEIHTEARQQCVLETEDGTRIRMNAQTWVRYPIQKRDISYIDLIGEAYVSTSEKTFIVGTVKGKVTSTSSDFVIKSVKESTKTVLNNGKLDLYAYSLKKSKRLHSPRDLGILMADWSDKSSVPKDTLFRMEDMNFEMAKMWTRKVRTYENIPLRAFVEEMSRWEGFTIKQWDCLPKNKFITTSVHYQSAKEEVYSAIKDAGVLLYEERGMLSFCPEDKKNKIAMTERRKHHE</sequence>
<dbReference type="EMBL" id="JBDJNQ010000007">
    <property type="protein sequence ID" value="MEN5378524.1"/>
    <property type="molecule type" value="Genomic_DNA"/>
</dbReference>
<evidence type="ECO:0000259" key="2">
    <source>
        <dbReference type="Pfam" id="PF04773"/>
    </source>
</evidence>
<evidence type="ECO:0000313" key="4">
    <source>
        <dbReference type="Proteomes" id="UP001409291"/>
    </source>
</evidence>
<dbReference type="Proteomes" id="UP001409291">
    <property type="component" value="Unassembled WGS sequence"/>
</dbReference>
<accession>A0ABV0BUS7</accession>
<feature type="transmembrane region" description="Helical" evidence="1">
    <location>
        <begin position="93"/>
        <end position="115"/>
    </location>
</feature>
<dbReference type="InterPro" id="IPR012373">
    <property type="entry name" value="Ferrdict_sens_TM"/>
</dbReference>
<proteinExistence type="predicted"/>
<name>A0ABV0BUS7_9SPHI</name>
<dbReference type="RefSeq" id="WP_346581590.1">
    <property type="nucleotide sequence ID" value="NZ_JBDJNQ010000007.1"/>
</dbReference>
<dbReference type="Pfam" id="PF04773">
    <property type="entry name" value="FecR"/>
    <property type="match status" value="1"/>
</dbReference>
<evidence type="ECO:0000313" key="3">
    <source>
        <dbReference type="EMBL" id="MEN5378524.1"/>
    </source>
</evidence>
<feature type="domain" description="FecR protein" evidence="2">
    <location>
        <begin position="200"/>
        <end position="286"/>
    </location>
</feature>
<dbReference type="Gene3D" id="2.60.120.1440">
    <property type="match status" value="1"/>
</dbReference>
<organism evidence="3 4">
    <name type="scientific">Sphingobacterium kitahiroshimense</name>
    <dbReference type="NCBI Taxonomy" id="470446"/>
    <lineage>
        <taxon>Bacteria</taxon>
        <taxon>Pseudomonadati</taxon>
        <taxon>Bacteroidota</taxon>
        <taxon>Sphingobacteriia</taxon>
        <taxon>Sphingobacteriales</taxon>
        <taxon>Sphingobacteriaceae</taxon>
        <taxon>Sphingobacterium</taxon>
    </lineage>
</organism>
<dbReference type="PANTHER" id="PTHR30273">
    <property type="entry name" value="PERIPLASMIC SIGNAL SENSOR AND SIGMA FACTOR ACTIVATOR FECR-RELATED"/>
    <property type="match status" value="1"/>
</dbReference>
<comment type="caution">
    <text evidence="3">The sequence shown here is derived from an EMBL/GenBank/DDBJ whole genome shotgun (WGS) entry which is preliminary data.</text>
</comment>
<reference evidence="3 4" key="1">
    <citation type="submission" date="2024-04" db="EMBL/GenBank/DDBJ databases">
        <title>WGS of bacteria from Torrens River.</title>
        <authorList>
            <person name="Wyrsch E.R."/>
            <person name="Drigo B."/>
        </authorList>
    </citation>
    <scope>NUCLEOTIDE SEQUENCE [LARGE SCALE GENOMIC DNA]</scope>
    <source>
        <strain evidence="3 4">TWI391</strain>
    </source>
</reference>
<dbReference type="PANTHER" id="PTHR30273:SF2">
    <property type="entry name" value="PROTEIN FECR"/>
    <property type="match status" value="1"/>
</dbReference>
<dbReference type="InterPro" id="IPR006860">
    <property type="entry name" value="FecR"/>
</dbReference>
<keyword evidence="1" id="KW-0812">Transmembrane</keyword>
<gene>
    <name evidence="3" type="ORF">ABE541_14770</name>
</gene>
<evidence type="ECO:0000256" key="1">
    <source>
        <dbReference type="SAM" id="Phobius"/>
    </source>
</evidence>
<keyword evidence="4" id="KW-1185">Reference proteome</keyword>
<keyword evidence="1" id="KW-0472">Membrane</keyword>